<comment type="function">
    <text evidence="1">Part of the ABC transporter complex MalEFGK involved in maltose/maltodextrin import. Probably responsible for the translocation of the substrate across the membrane.</text>
</comment>
<feature type="transmembrane region" description="Helical" evidence="11">
    <location>
        <begin position="241"/>
        <end position="261"/>
    </location>
</feature>
<protein>
    <recommendedName>
        <fullName evidence="10">Maltose/maltodextrin transport system permease protein MalG</fullName>
    </recommendedName>
</protein>
<dbReference type="Gene3D" id="1.10.3720.10">
    <property type="entry name" value="MetI-like"/>
    <property type="match status" value="1"/>
</dbReference>
<dbReference type="PANTHER" id="PTHR32243:SF50">
    <property type="entry name" value="MALTOSE_MALTODEXTRIN TRANSPORT SYSTEM PERMEASE PROTEIN MALG"/>
    <property type="match status" value="1"/>
</dbReference>
<dbReference type="AlphaFoldDB" id="A0AAE6M6I2"/>
<comment type="similarity">
    <text evidence="3">Belongs to the binding-protein-dependent transport system permease family. MalFG subfamily.</text>
</comment>
<evidence type="ECO:0000313" key="13">
    <source>
        <dbReference type="EMBL" id="QEJ97558.1"/>
    </source>
</evidence>
<evidence type="ECO:0000313" key="14">
    <source>
        <dbReference type="Proteomes" id="UP000323594"/>
    </source>
</evidence>
<dbReference type="Pfam" id="PF00528">
    <property type="entry name" value="BPD_transp_1"/>
    <property type="match status" value="1"/>
</dbReference>
<dbReference type="PROSITE" id="PS50928">
    <property type="entry name" value="ABC_TM1"/>
    <property type="match status" value="1"/>
</dbReference>
<evidence type="ECO:0000256" key="11">
    <source>
        <dbReference type="RuleBase" id="RU363032"/>
    </source>
</evidence>
<evidence type="ECO:0000256" key="7">
    <source>
        <dbReference type="ARBA" id="ARBA00022692"/>
    </source>
</evidence>
<evidence type="ECO:0000256" key="3">
    <source>
        <dbReference type="ARBA" id="ARBA00009047"/>
    </source>
</evidence>
<reference evidence="13 14" key="1">
    <citation type="submission" date="2019-08" db="EMBL/GenBank/DDBJ databases">
        <authorList>
            <person name="Kuhnert P."/>
        </authorList>
    </citation>
    <scope>NUCLEOTIDE SEQUENCE [LARGE SCALE GENOMIC DNA]</scope>
    <source>
        <strain evidence="13 14">B36.5</strain>
    </source>
</reference>
<evidence type="ECO:0000256" key="5">
    <source>
        <dbReference type="ARBA" id="ARBA00022475"/>
    </source>
</evidence>
<dbReference type="Proteomes" id="UP000323594">
    <property type="component" value="Chromosome"/>
</dbReference>
<evidence type="ECO:0000256" key="9">
    <source>
        <dbReference type="ARBA" id="ARBA00023136"/>
    </source>
</evidence>
<dbReference type="GO" id="GO:0005886">
    <property type="term" value="C:plasma membrane"/>
    <property type="evidence" value="ECO:0007669"/>
    <property type="project" value="UniProtKB-SubCell"/>
</dbReference>
<dbReference type="InterPro" id="IPR050901">
    <property type="entry name" value="BP-dep_ABC_trans_perm"/>
</dbReference>
<organism evidence="13 14">
    <name type="scientific">Treponema phagedenis</name>
    <dbReference type="NCBI Taxonomy" id="162"/>
    <lineage>
        <taxon>Bacteria</taxon>
        <taxon>Pseudomonadati</taxon>
        <taxon>Spirochaetota</taxon>
        <taxon>Spirochaetia</taxon>
        <taxon>Spirochaetales</taxon>
        <taxon>Treponemataceae</taxon>
        <taxon>Treponema</taxon>
    </lineage>
</organism>
<dbReference type="InterPro" id="IPR000515">
    <property type="entry name" value="MetI-like"/>
</dbReference>
<feature type="transmembrane region" description="Helical" evidence="11">
    <location>
        <begin position="74"/>
        <end position="95"/>
    </location>
</feature>
<dbReference type="RefSeq" id="WP_148878777.1">
    <property type="nucleotide sequence ID" value="NZ_CP042813.1"/>
</dbReference>
<dbReference type="GO" id="GO:0055085">
    <property type="term" value="P:transmembrane transport"/>
    <property type="evidence" value="ECO:0007669"/>
    <property type="project" value="InterPro"/>
</dbReference>
<dbReference type="CDD" id="cd06261">
    <property type="entry name" value="TM_PBP2"/>
    <property type="match status" value="1"/>
</dbReference>
<feature type="transmembrane region" description="Helical" evidence="11">
    <location>
        <begin position="139"/>
        <end position="162"/>
    </location>
</feature>
<feature type="transmembrane region" description="Helical" evidence="11">
    <location>
        <begin position="107"/>
        <end position="127"/>
    </location>
</feature>
<proteinExistence type="inferred from homology"/>
<comment type="subcellular location">
    <subcellularLocation>
        <location evidence="2 11">Cell membrane</location>
        <topology evidence="2 11">Multi-pass membrane protein</topology>
    </subcellularLocation>
</comment>
<name>A0AAE6M6I2_TREPH</name>
<keyword evidence="7 11" id="KW-0812">Transmembrane</keyword>
<dbReference type="EMBL" id="CP042817">
    <property type="protein sequence ID" value="QEJ97558.1"/>
    <property type="molecule type" value="Genomic_DNA"/>
</dbReference>
<evidence type="ECO:0000256" key="6">
    <source>
        <dbReference type="ARBA" id="ARBA00022597"/>
    </source>
</evidence>
<evidence type="ECO:0000256" key="1">
    <source>
        <dbReference type="ARBA" id="ARBA00002264"/>
    </source>
</evidence>
<evidence type="ECO:0000256" key="10">
    <source>
        <dbReference type="ARBA" id="ARBA00041109"/>
    </source>
</evidence>
<evidence type="ECO:0000256" key="2">
    <source>
        <dbReference type="ARBA" id="ARBA00004651"/>
    </source>
</evidence>
<keyword evidence="8 11" id="KW-1133">Transmembrane helix</keyword>
<keyword evidence="5" id="KW-1003">Cell membrane</keyword>
<evidence type="ECO:0000259" key="12">
    <source>
        <dbReference type="PROSITE" id="PS50928"/>
    </source>
</evidence>
<dbReference type="SUPFAM" id="SSF161098">
    <property type="entry name" value="MetI-like"/>
    <property type="match status" value="1"/>
</dbReference>
<dbReference type="InterPro" id="IPR035906">
    <property type="entry name" value="MetI-like_sf"/>
</dbReference>
<feature type="transmembrane region" description="Helical" evidence="11">
    <location>
        <begin position="183"/>
        <end position="205"/>
    </location>
</feature>
<dbReference type="PANTHER" id="PTHR32243">
    <property type="entry name" value="MALTOSE TRANSPORT SYSTEM PERMEASE-RELATED"/>
    <property type="match status" value="1"/>
</dbReference>
<accession>A0AAE6M6I2</accession>
<feature type="transmembrane region" description="Helical" evidence="11">
    <location>
        <begin position="12"/>
        <end position="30"/>
    </location>
</feature>
<sequence>MKKKLFTQIVRVFLLTIYFLAAVLPLYWIIVTSLKGSKDIYTFPLEWLPRHITFASYIKLFSFSNFGRYFQNSFLLSLGASFAAMLIAIVSGFALSRLRFNKTKRILELFLYFSQTIPAFIIMVPLFNLFSQYRLIDNLFALGFVYTSTVVAFSTLMARSFFDKVPITLEEASRIDGCTLVQSIIWVVLPLTLPGMAAIFCFAFINIWNELFLAVMLLMSNDNMTIPVALNSFISKAGISWDVMSAGIVIALLPTMVIFGIGQKYIVAGLTEGGIKE</sequence>
<evidence type="ECO:0000256" key="4">
    <source>
        <dbReference type="ARBA" id="ARBA00022448"/>
    </source>
</evidence>
<keyword evidence="4 11" id="KW-0813">Transport</keyword>
<keyword evidence="6" id="KW-0762">Sugar transport</keyword>
<keyword evidence="9 11" id="KW-0472">Membrane</keyword>
<evidence type="ECO:0000256" key="8">
    <source>
        <dbReference type="ARBA" id="ARBA00022989"/>
    </source>
</evidence>
<gene>
    <name evidence="13" type="ORF">FUT82_05770</name>
</gene>
<feature type="domain" description="ABC transmembrane type-1" evidence="12">
    <location>
        <begin position="70"/>
        <end position="262"/>
    </location>
</feature>